<sequence length="180" mass="19556">MKKIVLCALALSLCACKSTDIRNITSSVADIAAIGASTTTSSSDGSFSTNSSTPEYSHKQQQYSTASENIYITNSDRTKRNYGAIRSIESEKNPKGMTMVRFLSYQQDSGAPMKSSSYLYAIDSNGWTSQKSVSAHYAKTIMINSGQYYLKARSSQGEFYTTGTLTLLPGVTNVVTIDLQ</sequence>
<proteinExistence type="predicted"/>
<feature type="chain" id="PRO_5040909379" description="Lipoprotein" evidence="2">
    <location>
        <begin position="18"/>
        <end position="180"/>
    </location>
</feature>
<accession>A0A9X2CFD0</accession>
<keyword evidence="4" id="KW-1185">Reference proteome</keyword>
<dbReference type="RefSeq" id="WP_248948799.1">
    <property type="nucleotide sequence ID" value="NZ_JAKILB010000002.1"/>
</dbReference>
<evidence type="ECO:0000313" key="4">
    <source>
        <dbReference type="Proteomes" id="UP001139293"/>
    </source>
</evidence>
<evidence type="ECO:0008006" key="5">
    <source>
        <dbReference type="Google" id="ProtNLM"/>
    </source>
</evidence>
<evidence type="ECO:0000313" key="3">
    <source>
        <dbReference type="EMBL" id="MCL1137671.1"/>
    </source>
</evidence>
<organism evidence="3 4">
    <name type="scientific">Shewanella pneumatophori</name>
    <dbReference type="NCBI Taxonomy" id="314092"/>
    <lineage>
        <taxon>Bacteria</taxon>
        <taxon>Pseudomonadati</taxon>
        <taxon>Pseudomonadota</taxon>
        <taxon>Gammaproteobacteria</taxon>
        <taxon>Alteromonadales</taxon>
        <taxon>Shewanellaceae</taxon>
        <taxon>Shewanella</taxon>
    </lineage>
</organism>
<feature type="signal peptide" evidence="2">
    <location>
        <begin position="1"/>
        <end position="17"/>
    </location>
</feature>
<dbReference type="AlphaFoldDB" id="A0A9X2CFD0"/>
<reference evidence="3" key="1">
    <citation type="submission" date="2022-01" db="EMBL/GenBank/DDBJ databases">
        <title>Whole genome-based taxonomy of the Shewanellaceae.</title>
        <authorList>
            <person name="Martin-Rodriguez A.J."/>
        </authorList>
    </citation>
    <scope>NUCLEOTIDE SEQUENCE</scope>
    <source>
        <strain evidence="3">KCTC 23973</strain>
    </source>
</reference>
<evidence type="ECO:0000256" key="2">
    <source>
        <dbReference type="SAM" id="SignalP"/>
    </source>
</evidence>
<keyword evidence="2" id="KW-0732">Signal</keyword>
<dbReference type="Proteomes" id="UP001139293">
    <property type="component" value="Unassembled WGS sequence"/>
</dbReference>
<gene>
    <name evidence="3" type="ORF">L2740_03810</name>
</gene>
<protein>
    <recommendedName>
        <fullName evidence="5">Lipoprotein</fullName>
    </recommendedName>
</protein>
<dbReference type="EMBL" id="JAKILB010000002">
    <property type="protein sequence ID" value="MCL1137671.1"/>
    <property type="molecule type" value="Genomic_DNA"/>
</dbReference>
<evidence type="ECO:0000256" key="1">
    <source>
        <dbReference type="SAM" id="MobiDB-lite"/>
    </source>
</evidence>
<comment type="caution">
    <text evidence="3">The sequence shown here is derived from an EMBL/GenBank/DDBJ whole genome shotgun (WGS) entry which is preliminary data.</text>
</comment>
<feature type="region of interest" description="Disordered" evidence="1">
    <location>
        <begin position="38"/>
        <end position="64"/>
    </location>
</feature>
<name>A0A9X2CFD0_9GAMM</name>
<feature type="compositionally biased region" description="Low complexity" evidence="1">
    <location>
        <begin position="38"/>
        <end position="53"/>
    </location>
</feature>
<dbReference type="PROSITE" id="PS51257">
    <property type="entry name" value="PROKAR_LIPOPROTEIN"/>
    <property type="match status" value="1"/>
</dbReference>